<evidence type="ECO:0000313" key="1">
    <source>
        <dbReference type="EMBL" id="MUO45213.1"/>
    </source>
</evidence>
<dbReference type="Proteomes" id="UP000179536">
    <property type="component" value="Unassembled WGS sequence"/>
</dbReference>
<evidence type="ECO:0000313" key="3">
    <source>
        <dbReference type="Proteomes" id="UP000179454"/>
    </source>
</evidence>
<gene>
    <name evidence="2" type="ORF">BBK91_024890</name>
    <name evidence="1" type="ORF">BBL17_025905</name>
</gene>
<evidence type="ECO:0000313" key="2">
    <source>
        <dbReference type="EMBL" id="MUP13090.1"/>
    </source>
</evidence>
<protein>
    <submittedName>
        <fullName evidence="2">Uncharacterized protein</fullName>
    </submittedName>
</protein>
<sequence length="430" mass="47709">MWKAKRKLLNVEQVSPHPAGPSRLIRGRAPGSTELSFTPAELFGAMAQCSSRARMDQRAARAQVAFCKHLIAQHVDDANDRFALLNSARDLKDYVRKAMTGLVGDGIAYLQMVRDGYRWVDHFESHVVHGKKPTGRSPDFIFSRTNDLYVALAESKATKGTSKGAFNERVADGYKGQIEPYLGRKIGSWIASHGYSVGTWMTSLKRAEMFVHHTALPDPVDPDGLDPEEASDPTGVRFGSYCGVITLLFGPEIGEAARSRLWNPSEQTFSTVEWLGRTWILGEEVDAEAIVTGRHGKVVFKGTWSHWFNGLAIDLETARRVFAYIEAEEPEGRMLENIPEFGADLIEAAKESGGAIFPDGFAVLGRENDLKEVQLDAIPPKAAASTVVKDDDIEIAEAIVERLSYREAENEETQEEELERPQALIFVTRE</sequence>
<dbReference type="RefSeq" id="WP_012648912.1">
    <property type="nucleotide sequence ID" value="NZ_AP023283.1"/>
</dbReference>
<reference evidence="3 4" key="1">
    <citation type="submission" date="2019-11" db="EMBL/GenBank/DDBJ databases">
        <title>Whole-genome sequencing of Allorhizobium vitis.</title>
        <authorList>
            <person name="Gan H.M."/>
            <person name="Savka M.A."/>
        </authorList>
    </citation>
    <scope>NUCLEOTIDE SEQUENCE [LARGE SCALE GENOMIC DNA]</scope>
    <source>
        <strain evidence="2 4">RF2/1</strain>
        <strain evidence="1 3">T1/7</strain>
    </source>
</reference>
<comment type="caution">
    <text evidence="2">The sequence shown here is derived from an EMBL/GenBank/DDBJ whole genome shotgun (WGS) entry which is preliminary data.</text>
</comment>
<dbReference type="AlphaFoldDB" id="A0ABD6HH23"/>
<name>A0ABD6HH23_AGRVI</name>
<evidence type="ECO:0000313" key="4">
    <source>
        <dbReference type="Proteomes" id="UP000179536"/>
    </source>
</evidence>
<organism evidence="2 4">
    <name type="scientific">Agrobacterium vitis</name>
    <name type="common">Rhizobium vitis</name>
    <dbReference type="NCBI Taxonomy" id="373"/>
    <lineage>
        <taxon>Bacteria</taxon>
        <taxon>Pseudomonadati</taxon>
        <taxon>Pseudomonadota</taxon>
        <taxon>Alphaproteobacteria</taxon>
        <taxon>Hyphomicrobiales</taxon>
        <taxon>Rhizobiaceae</taxon>
        <taxon>Rhizobium/Agrobacterium group</taxon>
        <taxon>Agrobacterium</taxon>
    </lineage>
</organism>
<accession>A0ABD6HH23</accession>
<dbReference type="Proteomes" id="UP000179454">
    <property type="component" value="Unassembled WGS sequence"/>
</dbReference>
<dbReference type="EMBL" id="MBFA02000025">
    <property type="protein sequence ID" value="MUP13090.1"/>
    <property type="molecule type" value="Genomic_DNA"/>
</dbReference>
<dbReference type="EMBL" id="MBFE02000030">
    <property type="protein sequence ID" value="MUO45213.1"/>
    <property type="molecule type" value="Genomic_DNA"/>
</dbReference>
<keyword evidence="3" id="KW-1185">Reference proteome</keyword>
<proteinExistence type="predicted"/>